<dbReference type="STRING" id="158441.A0A226E589"/>
<feature type="domain" description="Pellino FHA" evidence="1">
    <location>
        <begin position="8"/>
        <end position="105"/>
    </location>
</feature>
<protein>
    <submittedName>
        <fullName evidence="2">Protein pellino</fullName>
    </submittedName>
</protein>
<keyword evidence="3" id="KW-1185">Reference proteome</keyword>
<dbReference type="EMBL" id="LNIX01000007">
    <property type="protein sequence ID" value="OXA52234.1"/>
    <property type="molecule type" value="Genomic_DNA"/>
</dbReference>
<proteinExistence type="predicted"/>
<accession>A0A226E589</accession>
<sequence length="152" mass="16639">MLNLNEVEEKVHSISYTLSRNQAVVVEYVPDEDTDMFQIGRSSEMPIDFVVMDTVPGDKSGSVDKTMQSTISRFACRILVDRKPPHATRLFAAGFDSSRNIFLGDAEDDEDVSGGVGFGGCGSDLDFETRPSSIEHLSRTSTIRPCAIPTDS</sequence>
<dbReference type="InterPro" id="IPR006800">
    <property type="entry name" value="Pellino_fam"/>
</dbReference>
<dbReference type="InterPro" id="IPR048334">
    <property type="entry name" value="Pellino_FHA"/>
</dbReference>
<dbReference type="GO" id="GO:0000209">
    <property type="term" value="P:protein polyubiquitination"/>
    <property type="evidence" value="ECO:0007669"/>
    <property type="project" value="InterPro"/>
</dbReference>
<dbReference type="PANTHER" id="PTHR12098:SF2">
    <property type="entry name" value="PROTEIN PELLINO"/>
    <property type="match status" value="1"/>
</dbReference>
<gene>
    <name evidence="2" type="ORF">Fcan01_13634</name>
</gene>
<dbReference type="GO" id="GO:0008592">
    <property type="term" value="P:regulation of Toll signaling pathway"/>
    <property type="evidence" value="ECO:0007669"/>
    <property type="project" value="InterPro"/>
</dbReference>
<dbReference type="Pfam" id="PF04710">
    <property type="entry name" value="Pellino_FHA"/>
    <property type="match status" value="1"/>
</dbReference>
<evidence type="ECO:0000313" key="2">
    <source>
        <dbReference type="EMBL" id="OXA52234.1"/>
    </source>
</evidence>
<organism evidence="2 3">
    <name type="scientific">Folsomia candida</name>
    <name type="common">Springtail</name>
    <dbReference type="NCBI Taxonomy" id="158441"/>
    <lineage>
        <taxon>Eukaryota</taxon>
        <taxon>Metazoa</taxon>
        <taxon>Ecdysozoa</taxon>
        <taxon>Arthropoda</taxon>
        <taxon>Hexapoda</taxon>
        <taxon>Collembola</taxon>
        <taxon>Entomobryomorpha</taxon>
        <taxon>Isotomoidea</taxon>
        <taxon>Isotomidae</taxon>
        <taxon>Proisotominae</taxon>
        <taxon>Folsomia</taxon>
    </lineage>
</organism>
<dbReference type="GO" id="GO:0061630">
    <property type="term" value="F:ubiquitin protein ligase activity"/>
    <property type="evidence" value="ECO:0007669"/>
    <property type="project" value="InterPro"/>
</dbReference>
<dbReference type="OrthoDB" id="8801906at2759"/>
<dbReference type="Proteomes" id="UP000198287">
    <property type="component" value="Unassembled WGS sequence"/>
</dbReference>
<dbReference type="AlphaFoldDB" id="A0A226E589"/>
<name>A0A226E589_FOLCA</name>
<comment type="caution">
    <text evidence="2">The sequence shown here is derived from an EMBL/GenBank/DDBJ whole genome shotgun (WGS) entry which is preliminary data.</text>
</comment>
<reference evidence="2 3" key="1">
    <citation type="submission" date="2015-12" db="EMBL/GenBank/DDBJ databases">
        <title>The genome of Folsomia candida.</title>
        <authorList>
            <person name="Faddeeva A."/>
            <person name="Derks M.F."/>
            <person name="Anvar Y."/>
            <person name="Smit S."/>
            <person name="Van Straalen N."/>
            <person name="Roelofs D."/>
        </authorList>
    </citation>
    <scope>NUCLEOTIDE SEQUENCE [LARGE SCALE GENOMIC DNA]</scope>
    <source>
        <strain evidence="2 3">VU population</strain>
        <tissue evidence="2">Whole body</tissue>
    </source>
</reference>
<evidence type="ECO:0000313" key="3">
    <source>
        <dbReference type="Proteomes" id="UP000198287"/>
    </source>
</evidence>
<evidence type="ECO:0000259" key="1">
    <source>
        <dbReference type="Pfam" id="PF04710"/>
    </source>
</evidence>
<dbReference type="PANTHER" id="PTHR12098">
    <property type="entry name" value="E3 UBIQUITIN-PROTEIN LIGASE PELLINO-RELATED"/>
    <property type="match status" value="1"/>
</dbReference>